<proteinExistence type="predicted"/>
<feature type="transmembrane region" description="Helical" evidence="1">
    <location>
        <begin position="35"/>
        <end position="54"/>
    </location>
</feature>
<evidence type="ECO:0000313" key="2">
    <source>
        <dbReference type="EMBL" id="VYU51428.1"/>
    </source>
</evidence>
<dbReference type="RefSeq" id="WP_118147695.1">
    <property type="nucleotide sequence ID" value="NZ_AP025941.1"/>
</dbReference>
<protein>
    <submittedName>
        <fullName evidence="2">Uncharacterized protein</fullName>
    </submittedName>
</protein>
<dbReference type="EMBL" id="CACRUT010000020">
    <property type="protein sequence ID" value="VYU51428.1"/>
    <property type="molecule type" value="Genomic_DNA"/>
</dbReference>
<reference evidence="2" key="1">
    <citation type="submission" date="2019-11" db="EMBL/GenBank/DDBJ databases">
        <authorList>
            <person name="Feng L."/>
        </authorList>
    </citation>
    <scope>NUCLEOTIDE SEQUENCE</scope>
    <source>
        <strain evidence="2">PclaraLFYP37</strain>
    </source>
</reference>
<sequence>MDDKTIQRNLQTSIILFVLCLIVTIAAALLQWTEITIAMGVLAVVQAYIIYVWWHRKRHRKPHFQHKPHERA</sequence>
<feature type="transmembrane region" description="Helical" evidence="1">
    <location>
        <begin position="12"/>
        <end position="29"/>
    </location>
</feature>
<keyword evidence="1" id="KW-1133">Transmembrane helix</keyword>
<keyword evidence="1" id="KW-0472">Membrane</keyword>
<organism evidence="2">
    <name type="scientific">Paraprevotella clara</name>
    <dbReference type="NCBI Taxonomy" id="454154"/>
    <lineage>
        <taxon>Bacteria</taxon>
        <taxon>Pseudomonadati</taxon>
        <taxon>Bacteroidota</taxon>
        <taxon>Bacteroidia</taxon>
        <taxon>Bacteroidales</taxon>
        <taxon>Prevotellaceae</taxon>
        <taxon>Paraprevotella</taxon>
    </lineage>
</organism>
<name>A0A6N3FGS1_9BACT</name>
<dbReference type="AlphaFoldDB" id="A0A6N3FGS1"/>
<accession>A0A6N3FGS1</accession>
<keyword evidence="1" id="KW-0812">Transmembrane</keyword>
<gene>
    <name evidence="2" type="ORF">PCLFYP37_03190</name>
</gene>
<evidence type="ECO:0000256" key="1">
    <source>
        <dbReference type="SAM" id="Phobius"/>
    </source>
</evidence>